<comment type="caution">
    <text evidence="2">The sequence shown here is derived from an EMBL/GenBank/DDBJ whole genome shotgun (WGS) entry which is preliminary data.</text>
</comment>
<sequence length="159" mass="17148">MRTRPRLLGGIRTLESTSTRCEITELFIGCDSIRREHTRRPRHAGGGAGARTDRRTTSKIYAKLGCPGAPSAGMGMRGSCQTTPRPRRAGLRTCGHGHWGDGKREGRARRRRAPPLVLQSGCYGFSNSDVGCAPAAAPALELPTWMYVARGQATGSLSR</sequence>
<gene>
    <name evidence="2" type="ORF">HJG60_008105</name>
</gene>
<name>A0A834ERY9_9CHIR</name>
<dbReference type="Proteomes" id="UP000664940">
    <property type="component" value="Unassembled WGS sequence"/>
</dbReference>
<dbReference type="AlphaFoldDB" id="A0A834ERY9"/>
<dbReference type="EMBL" id="JABVXQ010000001">
    <property type="protein sequence ID" value="KAF6131245.1"/>
    <property type="molecule type" value="Genomic_DNA"/>
</dbReference>
<evidence type="ECO:0000313" key="2">
    <source>
        <dbReference type="EMBL" id="KAF6131245.1"/>
    </source>
</evidence>
<organism evidence="2 3">
    <name type="scientific">Phyllostomus discolor</name>
    <name type="common">pale spear-nosed bat</name>
    <dbReference type="NCBI Taxonomy" id="89673"/>
    <lineage>
        <taxon>Eukaryota</taxon>
        <taxon>Metazoa</taxon>
        <taxon>Chordata</taxon>
        <taxon>Craniata</taxon>
        <taxon>Vertebrata</taxon>
        <taxon>Euteleostomi</taxon>
        <taxon>Mammalia</taxon>
        <taxon>Eutheria</taxon>
        <taxon>Laurasiatheria</taxon>
        <taxon>Chiroptera</taxon>
        <taxon>Yangochiroptera</taxon>
        <taxon>Phyllostomidae</taxon>
        <taxon>Phyllostominae</taxon>
        <taxon>Phyllostomus</taxon>
    </lineage>
</organism>
<reference evidence="2 3" key="1">
    <citation type="journal article" date="2020" name="Nature">
        <title>Six reference-quality genomes reveal evolution of bat adaptations.</title>
        <authorList>
            <person name="Jebb D."/>
            <person name="Huang Z."/>
            <person name="Pippel M."/>
            <person name="Hughes G.M."/>
            <person name="Lavrichenko K."/>
            <person name="Devanna P."/>
            <person name="Winkler S."/>
            <person name="Jermiin L.S."/>
            <person name="Skirmuntt E.C."/>
            <person name="Katzourakis A."/>
            <person name="Burkitt-Gray L."/>
            <person name="Ray D.A."/>
            <person name="Sullivan K.A.M."/>
            <person name="Roscito J.G."/>
            <person name="Kirilenko B.M."/>
            <person name="Davalos L.M."/>
            <person name="Corthals A.P."/>
            <person name="Power M.L."/>
            <person name="Jones G."/>
            <person name="Ransome R.D."/>
            <person name="Dechmann D.K.N."/>
            <person name="Locatelli A.G."/>
            <person name="Puechmaille S.J."/>
            <person name="Fedrigo O."/>
            <person name="Jarvis E.D."/>
            <person name="Hiller M."/>
            <person name="Vernes S.C."/>
            <person name="Myers E.W."/>
            <person name="Teeling E.C."/>
        </authorList>
    </citation>
    <scope>NUCLEOTIDE SEQUENCE [LARGE SCALE GENOMIC DNA]</scope>
    <source>
        <strain evidence="2">Bat1K_MPI-CBG_1</strain>
    </source>
</reference>
<protein>
    <submittedName>
        <fullName evidence="2">Uncharacterized protein</fullName>
    </submittedName>
</protein>
<evidence type="ECO:0000256" key="1">
    <source>
        <dbReference type="SAM" id="MobiDB-lite"/>
    </source>
</evidence>
<feature type="region of interest" description="Disordered" evidence="1">
    <location>
        <begin position="72"/>
        <end position="110"/>
    </location>
</feature>
<evidence type="ECO:0000313" key="3">
    <source>
        <dbReference type="Proteomes" id="UP000664940"/>
    </source>
</evidence>
<accession>A0A834ERY9</accession>
<proteinExistence type="predicted"/>